<dbReference type="Gene3D" id="2.150.10.10">
    <property type="entry name" value="Serralysin-like metalloprotease, C-terminal"/>
    <property type="match status" value="1"/>
</dbReference>
<dbReference type="SUPFAM" id="SSF51120">
    <property type="entry name" value="beta-Roll"/>
    <property type="match status" value="1"/>
</dbReference>
<dbReference type="PRINTS" id="PR00313">
    <property type="entry name" value="CABNDNGRPT"/>
</dbReference>
<evidence type="ECO:0000313" key="6">
    <source>
        <dbReference type="Proteomes" id="UP000304941"/>
    </source>
</evidence>
<dbReference type="InterPro" id="IPR011049">
    <property type="entry name" value="Serralysin-like_metalloprot_C"/>
</dbReference>
<evidence type="ECO:0000313" key="5">
    <source>
        <dbReference type="EMBL" id="TLG87419.1"/>
    </source>
</evidence>
<dbReference type="Pfam" id="PF06594">
    <property type="entry name" value="HCBP_related"/>
    <property type="match status" value="2"/>
</dbReference>
<evidence type="ECO:0000259" key="4">
    <source>
        <dbReference type="Pfam" id="PF06594"/>
    </source>
</evidence>
<dbReference type="InterPro" id="IPR018511">
    <property type="entry name" value="Hemolysin-typ_Ca-bd_CS"/>
</dbReference>
<dbReference type="PROSITE" id="PS00330">
    <property type="entry name" value="HEMOLYSIN_CALCIUM"/>
    <property type="match status" value="3"/>
</dbReference>
<dbReference type="InterPro" id="IPR010566">
    <property type="entry name" value="Haemolys_ca-bd"/>
</dbReference>
<dbReference type="InterPro" id="IPR050557">
    <property type="entry name" value="RTX_toxin/Mannuronan_C5-epim"/>
</dbReference>
<comment type="caution">
    <text evidence="5">The sequence shown here is derived from an EMBL/GenBank/DDBJ whole genome shotgun (WGS) entry which is preliminary data.</text>
</comment>
<comment type="subcellular location">
    <subcellularLocation>
        <location evidence="1">Secreted</location>
    </subcellularLocation>
</comment>
<organism evidence="5 6">
    <name type="scientific">Pseudomonas edaphica</name>
    <dbReference type="NCBI Taxonomy" id="2006980"/>
    <lineage>
        <taxon>Bacteria</taxon>
        <taxon>Pseudomonadati</taxon>
        <taxon>Pseudomonadota</taxon>
        <taxon>Gammaproteobacteria</taxon>
        <taxon>Pseudomonadales</taxon>
        <taxon>Pseudomonadaceae</taxon>
        <taxon>Pseudomonas</taxon>
    </lineage>
</organism>
<feature type="domain" description="Haemolysin-type calcium binding-related" evidence="4">
    <location>
        <begin position="176"/>
        <end position="220"/>
    </location>
</feature>
<accession>A0ABY2TVQ5</accession>
<keyword evidence="2" id="KW-0964">Secreted</keyword>
<dbReference type="PANTHER" id="PTHR38340:SF1">
    <property type="entry name" value="S-LAYER PROTEIN"/>
    <property type="match status" value="1"/>
</dbReference>
<feature type="domain" description="Haemolysin-type calcium binding-related" evidence="4">
    <location>
        <begin position="14"/>
        <end position="53"/>
    </location>
</feature>
<gene>
    <name evidence="5" type="ORF">FEM54_30680</name>
</gene>
<dbReference type="PANTHER" id="PTHR38340">
    <property type="entry name" value="S-LAYER PROTEIN"/>
    <property type="match status" value="1"/>
</dbReference>
<dbReference type="Pfam" id="PF00353">
    <property type="entry name" value="HemolysinCabind"/>
    <property type="match status" value="2"/>
</dbReference>
<dbReference type="InterPro" id="IPR001343">
    <property type="entry name" value="Hemolysn_Ca-bd"/>
</dbReference>
<reference evidence="5 6" key="1">
    <citation type="submission" date="2019-05" db="EMBL/GenBank/DDBJ databases">
        <title>Pseudomonas edaphica sp. nov., isolated from rhizospheric soil of Cistus ladanifer L. in Spain.</title>
        <authorList>
            <person name="Peix A."/>
        </authorList>
    </citation>
    <scope>NUCLEOTIDE SEQUENCE [LARGE SCALE GENOMIC DNA]</scope>
    <source>
        <strain evidence="5 6">RD25</strain>
    </source>
</reference>
<evidence type="ECO:0000256" key="3">
    <source>
        <dbReference type="ARBA" id="ARBA00022837"/>
    </source>
</evidence>
<evidence type="ECO:0000256" key="1">
    <source>
        <dbReference type="ARBA" id="ARBA00004613"/>
    </source>
</evidence>
<dbReference type="RefSeq" id="WP_205894442.1">
    <property type="nucleotide sequence ID" value="NZ_VBVZ01000806.1"/>
</dbReference>
<name>A0ABY2TVQ5_9PSED</name>
<evidence type="ECO:0000256" key="2">
    <source>
        <dbReference type="ARBA" id="ARBA00022525"/>
    </source>
</evidence>
<feature type="non-terminal residue" evidence="5">
    <location>
        <position position="1"/>
    </location>
</feature>
<sequence>LNPSDIQLSRNLYDLYVGINGTTDKLTVSSWFSNSANQIEQIQFSGEKVWSASTIKDMTKGTVTQGNDVLFGEDTLADSLSGFAGDDKLYGLGGNDILSGGGGDDELSGGEGADTLMGGMGNDQLHGGGGSDLYHFERNGGQDVIDDFDTNSNTDVLQFGAGISANQLWFSKKGWDLEISVIGTADKVTISKWSFWGAGTWEKAQHIEQFRTHDGKVLLENQVDQLVGAMAAFAPPAPGNVSLPQNYQSSLNAVIASNWQ</sequence>
<keyword evidence="6" id="KW-1185">Reference proteome</keyword>
<protein>
    <submittedName>
        <fullName evidence="5">Hemolysin-type calcium-binding protein</fullName>
    </submittedName>
</protein>
<dbReference type="EMBL" id="VBVZ01000806">
    <property type="protein sequence ID" value="TLG87419.1"/>
    <property type="molecule type" value="Genomic_DNA"/>
</dbReference>
<dbReference type="Proteomes" id="UP000304941">
    <property type="component" value="Unassembled WGS sequence"/>
</dbReference>
<proteinExistence type="predicted"/>
<keyword evidence="3" id="KW-0106">Calcium</keyword>